<dbReference type="EMBL" id="JAWNGG020000106">
    <property type="protein sequence ID" value="KAK9301809.1"/>
    <property type="molecule type" value="Genomic_DNA"/>
</dbReference>
<keyword evidence="18" id="KW-1185">Reference proteome</keyword>
<feature type="compositionally biased region" description="Basic residues" evidence="14">
    <location>
        <begin position="1024"/>
        <end position="1036"/>
    </location>
</feature>
<evidence type="ECO:0000256" key="11">
    <source>
        <dbReference type="ARBA" id="ARBA00022833"/>
    </source>
</evidence>
<evidence type="ECO:0000256" key="4">
    <source>
        <dbReference type="ARBA" id="ARBA00022553"/>
    </source>
</evidence>
<feature type="compositionally biased region" description="Polar residues" evidence="14">
    <location>
        <begin position="1185"/>
        <end position="1199"/>
    </location>
</feature>
<dbReference type="SMART" id="SM00133">
    <property type="entry name" value="S_TK_X"/>
    <property type="match status" value="1"/>
</dbReference>
<keyword evidence="7" id="KW-0677">Repeat</keyword>
<proteinExistence type="inferred from homology"/>
<keyword evidence="9" id="KW-0863">Zinc-finger</keyword>
<protein>
    <recommendedName>
        <fullName evidence="2">protein kinase C</fullName>
        <ecNumber evidence="2">2.7.11.13</ecNumber>
    </recommendedName>
</protein>
<evidence type="ECO:0000313" key="17">
    <source>
        <dbReference type="EMBL" id="KAK9301809.1"/>
    </source>
</evidence>
<dbReference type="FunFam" id="3.30.200.20:FF:000020">
    <property type="entry name" value="Protein kinase C, alpha"/>
    <property type="match status" value="1"/>
</dbReference>
<dbReference type="GO" id="GO:0005524">
    <property type="term" value="F:ATP binding"/>
    <property type="evidence" value="ECO:0007669"/>
    <property type="project" value="UniProtKB-UniRule"/>
</dbReference>
<dbReference type="Pfam" id="PF00069">
    <property type="entry name" value="Pkinase"/>
    <property type="match status" value="1"/>
</dbReference>
<dbReference type="InterPro" id="IPR017892">
    <property type="entry name" value="Pkinase_C"/>
</dbReference>
<feature type="compositionally biased region" description="Basic and acidic residues" evidence="14">
    <location>
        <begin position="423"/>
        <end position="433"/>
    </location>
</feature>
<keyword evidence="10" id="KW-0418">Kinase</keyword>
<feature type="compositionally biased region" description="Basic residues" evidence="14">
    <location>
        <begin position="1122"/>
        <end position="1135"/>
    </location>
</feature>
<feature type="region of interest" description="Disordered" evidence="14">
    <location>
        <begin position="227"/>
        <end position="319"/>
    </location>
</feature>
<feature type="compositionally biased region" description="Polar residues" evidence="14">
    <location>
        <begin position="913"/>
        <end position="936"/>
    </location>
</feature>
<feature type="domain" description="Protein kinase" evidence="15">
    <location>
        <begin position="1228"/>
        <end position="1481"/>
    </location>
</feature>
<dbReference type="PROSITE" id="PS51285">
    <property type="entry name" value="AGC_KINASE_CTER"/>
    <property type="match status" value="1"/>
</dbReference>
<feature type="compositionally biased region" description="Basic and acidic residues" evidence="14">
    <location>
        <begin position="441"/>
        <end position="457"/>
    </location>
</feature>
<feature type="compositionally biased region" description="Basic and acidic residues" evidence="14">
    <location>
        <begin position="467"/>
        <end position="484"/>
    </location>
</feature>
<feature type="compositionally biased region" description="Polar residues" evidence="14">
    <location>
        <begin position="723"/>
        <end position="738"/>
    </location>
</feature>
<name>A0AAW0ZVZ5_9HYME</name>
<evidence type="ECO:0000256" key="1">
    <source>
        <dbReference type="ARBA" id="ARBA00005490"/>
    </source>
</evidence>
<dbReference type="SUPFAM" id="SSF56112">
    <property type="entry name" value="Protein kinase-like (PK-like)"/>
    <property type="match status" value="1"/>
</dbReference>
<evidence type="ECO:0000256" key="13">
    <source>
        <dbReference type="PROSITE-ProRule" id="PRU10141"/>
    </source>
</evidence>
<feature type="compositionally biased region" description="Low complexity" evidence="14">
    <location>
        <begin position="495"/>
        <end position="504"/>
    </location>
</feature>
<dbReference type="Proteomes" id="UP001432146">
    <property type="component" value="Unassembled WGS sequence"/>
</dbReference>
<evidence type="ECO:0000259" key="16">
    <source>
        <dbReference type="PROSITE" id="PS51285"/>
    </source>
</evidence>
<evidence type="ECO:0000256" key="3">
    <source>
        <dbReference type="ARBA" id="ARBA00022527"/>
    </source>
</evidence>
<feature type="region of interest" description="Disordered" evidence="14">
    <location>
        <begin position="387"/>
        <end position="550"/>
    </location>
</feature>
<organism evidence="17 18">
    <name type="scientific">Tetragonisca angustula</name>
    <dbReference type="NCBI Taxonomy" id="166442"/>
    <lineage>
        <taxon>Eukaryota</taxon>
        <taxon>Metazoa</taxon>
        <taxon>Ecdysozoa</taxon>
        <taxon>Arthropoda</taxon>
        <taxon>Hexapoda</taxon>
        <taxon>Insecta</taxon>
        <taxon>Pterygota</taxon>
        <taxon>Neoptera</taxon>
        <taxon>Endopterygota</taxon>
        <taxon>Hymenoptera</taxon>
        <taxon>Apocrita</taxon>
        <taxon>Aculeata</taxon>
        <taxon>Apoidea</taxon>
        <taxon>Anthophila</taxon>
        <taxon>Apidae</taxon>
        <taxon>Tetragonisca</taxon>
    </lineage>
</organism>
<keyword evidence="8 13" id="KW-0547">Nucleotide-binding</keyword>
<dbReference type="GO" id="GO:0008270">
    <property type="term" value="F:zinc ion binding"/>
    <property type="evidence" value="ECO:0007669"/>
    <property type="project" value="UniProtKB-KW"/>
</dbReference>
<dbReference type="InterPro" id="IPR017441">
    <property type="entry name" value="Protein_kinase_ATP_BS"/>
</dbReference>
<dbReference type="FunFam" id="1.10.510.10:FF:000023">
    <property type="entry name" value="Protein kinase C"/>
    <property type="match status" value="1"/>
</dbReference>
<feature type="domain" description="AGC-kinase C-terminal" evidence="16">
    <location>
        <begin position="1482"/>
        <end position="1550"/>
    </location>
</feature>
<feature type="region of interest" description="Disordered" evidence="14">
    <location>
        <begin position="794"/>
        <end position="887"/>
    </location>
</feature>
<feature type="region of interest" description="Disordered" evidence="14">
    <location>
        <begin position="78"/>
        <end position="97"/>
    </location>
</feature>
<comment type="caution">
    <text evidence="17">The sequence shown here is derived from an EMBL/GenBank/DDBJ whole genome shotgun (WGS) entry which is preliminary data.</text>
</comment>
<dbReference type="GO" id="GO:0004697">
    <property type="term" value="F:diacylglycerol-dependent serine/threonine kinase activity"/>
    <property type="evidence" value="ECO:0007669"/>
    <property type="project" value="UniProtKB-EC"/>
</dbReference>
<keyword evidence="4" id="KW-0597">Phosphoprotein</keyword>
<keyword evidence="6" id="KW-0479">Metal-binding</keyword>
<keyword evidence="12 13" id="KW-0067">ATP-binding</keyword>
<evidence type="ECO:0000256" key="14">
    <source>
        <dbReference type="SAM" id="MobiDB-lite"/>
    </source>
</evidence>
<feature type="compositionally biased region" description="Basic residues" evidence="14">
    <location>
        <begin position="1053"/>
        <end position="1067"/>
    </location>
</feature>
<dbReference type="SMART" id="SM00220">
    <property type="entry name" value="S_TKc"/>
    <property type="match status" value="1"/>
</dbReference>
<gene>
    <name evidence="17" type="ORF">QLX08_006001</name>
</gene>
<dbReference type="EC" id="2.7.11.13" evidence="2"/>
<feature type="compositionally biased region" description="Polar residues" evidence="14">
    <location>
        <begin position="985"/>
        <end position="994"/>
    </location>
</feature>
<keyword evidence="3" id="KW-0723">Serine/threonine-protein kinase</keyword>
<feature type="compositionally biased region" description="Basic residues" evidence="14">
    <location>
        <begin position="171"/>
        <end position="180"/>
    </location>
</feature>
<keyword evidence="11" id="KW-0862">Zinc</keyword>
<feature type="region of interest" description="Disordered" evidence="14">
    <location>
        <begin position="953"/>
        <end position="1213"/>
    </location>
</feature>
<dbReference type="PROSITE" id="PS00107">
    <property type="entry name" value="PROTEIN_KINASE_ATP"/>
    <property type="match status" value="1"/>
</dbReference>
<dbReference type="PANTHER" id="PTHR24351">
    <property type="entry name" value="RIBOSOMAL PROTEIN S6 KINASE"/>
    <property type="match status" value="1"/>
</dbReference>
<dbReference type="PROSITE" id="PS50011">
    <property type="entry name" value="PROTEIN_KINASE_DOM"/>
    <property type="match status" value="1"/>
</dbReference>
<dbReference type="Gene3D" id="1.10.510.10">
    <property type="entry name" value="Transferase(Phosphotransferase) domain 1"/>
    <property type="match status" value="1"/>
</dbReference>
<evidence type="ECO:0000256" key="9">
    <source>
        <dbReference type="ARBA" id="ARBA00022771"/>
    </source>
</evidence>
<accession>A0AAW0ZVZ5</accession>
<evidence type="ECO:0000256" key="12">
    <source>
        <dbReference type="ARBA" id="ARBA00022840"/>
    </source>
</evidence>
<evidence type="ECO:0000256" key="8">
    <source>
        <dbReference type="ARBA" id="ARBA00022741"/>
    </source>
</evidence>
<feature type="region of interest" description="Disordered" evidence="14">
    <location>
        <begin position="153"/>
        <end position="181"/>
    </location>
</feature>
<feature type="compositionally biased region" description="Polar residues" evidence="14">
    <location>
        <begin position="748"/>
        <end position="763"/>
    </location>
</feature>
<feature type="compositionally biased region" description="Polar residues" evidence="14">
    <location>
        <begin position="293"/>
        <end position="306"/>
    </location>
</feature>
<feature type="region of interest" description="Disordered" evidence="14">
    <location>
        <begin position="596"/>
        <end position="763"/>
    </location>
</feature>
<feature type="compositionally biased region" description="Basic residues" evidence="14">
    <location>
        <begin position="261"/>
        <end position="275"/>
    </location>
</feature>
<comment type="similarity">
    <text evidence="1">Belongs to the protein kinase superfamily. AGC Ser/Thr protein kinase family. PKC subfamily.</text>
</comment>
<dbReference type="Gene3D" id="3.30.200.20">
    <property type="entry name" value="Phosphorylase Kinase, domain 1"/>
    <property type="match status" value="1"/>
</dbReference>
<keyword evidence="5" id="KW-0808">Transferase</keyword>
<reference evidence="17 18" key="1">
    <citation type="submission" date="2024-05" db="EMBL/GenBank/DDBJ databases">
        <title>The nuclear and mitochondrial genome assemblies of Tetragonisca angustula (Apidae: Meliponini), a tiny yet remarkable pollinator in the Neotropics.</title>
        <authorList>
            <person name="Ferrari R."/>
            <person name="Ricardo P.C."/>
            <person name="Dias F.C."/>
            <person name="Araujo N.S."/>
            <person name="Soares D.O."/>
            <person name="Zhou Q.-S."/>
            <person name="Zhu C.-D."/>
            <person name="Coutinho L."/>
            <person name="Airas M.C."/>
            <person name="Batista T.M."/>
        </authorList>
    </citation>
    <scope>NUCLEOTIDE SEQUENCE [LARGE SCALE GENOMIC DNA]</scope>
    <source>
        <strain evidence="17">ASF017062</strain>
        <tissue evidence="17">Abdomen</tissue>
    </source>
</reference>
<dbReference type="PROSITE" id="PS00108">
    <property type="entry name" value="PROTEIN_KINASE_ST"/>
    <property type="match status" value="1"/>
</dbReference>
<feature type="compositionally biased region" description="Low complexity" evidence="14">
    <location>
        <begin position="1136"/>
        <end position="1158"/>
    </location>
</feature>
<evidence type="ECO:0000256" key="10">
    <source>
        <dbReference type="ARBA" id="ARBA00022777"/>
    </source>
</evidence>
<dbReference type="Pfam" id="PF00433">
    <property type="entry name" value="Pkinase_C"/>
    <property type="match status" value="1"/>
</dbReference>
<feature type="compositionally biased region" description="Basic and acidic residues" evidence="14">
    <location>
        <begin position="644"/>
        <end position="654"/>
    </location>
</feature>
<feature type="compositionally biased region" description="Basic and acidic residues" evidence="14">
    <location>
        <begin position="1042"/>
        <end position="1052"/>
    </location>
</feature>
<evidence type="ECO:0000313" key="18">
    <source>
        <dbReference type="Proteomes" id="UP001432146"/>
    </source>
</evidence>
<evidence type="ECO:0000259" key="15">
    <source>
        <dbReference type="PROSITE" id="PS50011"/>
    </source>
</evidence>
<evidence type="ECO:0000256" key="5">
    <source>
        <dbReference type="ARBA" id="ARBA00022679"/>
    </source>
</evidence>
<dbReference type="InterPro" id="IPR000961">
    <property type="entry name" value="AGC-kinase_C"/>
</dbReference>
<sequence length="1550" mass="171083">MPYYGDGLPYYYGGPFSNHSSLMTGAPRPLHSPLSRYSPHLSTISESPLSSLRRYSPMPVVSRHRRVIDTADIDVSTPRILGQDGGHQKGRLRRDRPTIKIRSQALKDNPALRQHNERHERSVGELLVEKFLIKDKKLDETERRLQLLRQVSADTSDEQDSDKDLQQARNKITRRFTRRRSSADIQLDPEQIEREVAYAQVQAKVLDSLVAEEQAEIENEVRRGTLIRKGAPAGGPRTVPRFFRSDGESVSQGEEEGSAQKARKTLKKVKKKRRTTERPSPPIDDGESLIEPGSSSDVSAADVQTSENDEEAIRKRSGSQMFKVEASNSVGDLSTIWVNSPEEQFRESVKIPVPKKALDWHEVKEESETEVVLPVRKPYVKDTSRNSVHFTVKTPPEKNDPLSTFQVSPRGKMIDQVSSADTMEPKEPPKDKTVGQILSEEESKRTLESKASVKDTNLKATPKRKKEAIQKRAVDIPKQKKLESLGESCPPQSPVSPVVDAPASTRVKECNATLTSSESSAGGALPSVADSLPKASKINTDENNAVEAPKRALLRGPQYLAKPTPTKTEDVVVVVSPLLGRKVDRAVTLGNASTAGVIPGDIATRGDSSTKTSHEDEDANNNNLASEPTLPEGNAQKAEASGRVVDKRAKEDVTGGKVKLVSSFEKMVKKEDEEGQAARLPLRKTEANKAAPNSNLQSASKEPRIPWRTRAVPKVDAPGESTVADSTPTADSKSSKQSALPVDEMASTPVNGQVVASLSKSTSSESIDFWSEIKGPESPQVTKVTNKGFCFAAGTKSPEPGQAVEDLAASQSLDKKKQTDSKISVAASPPAELGNITVIEEERRRTAENPSKSETERTISSSETAPTKLEPDKVDSPPKKGLKKKKNLSVIIDPIQNAYSTVKRTPLKREDSSASTVSCKSAASTPDTSVPASEVSTPVAEIPVPVINVEVASTPTKLDEEAVNEEDEPKTPTNDWQDVKLSRISKWNNHSDLSNVEAEQEITPVPSKEVSAACSPEGTPESSKKKKIVRKKKPSTTKKSSTKKDSNKDSKGSKKSSTKKSSARKTPVKSQEAAKPPEAKSSGKARQENKNAPTPRPIDLIRMFYTTPSALLTATPRDLSKVRRAKIKRRKHHSRTPSVSSDSTGSTTSTATTESSGSMELDDDPEHKRMNSTRSNDSGFDGSPRISTPSQSSDTQRNSDSSDHFPSGRITPPATNLPRFKKYTVTDFNFLKVLGKGSFGKVLLAELRGTECVYAIKCLKKDVVLEDDDVECTLIERKVLTLATRHPYLCHLFCTFQTDSHLFFVMEYLNGGDLMFHIQKSGRFPEPRARFYAAEIWSGLNFLHKKGIVYRDLKLDNVLLDFEGHIRIADFGMCKLQIFLDRTADTFCGTPDYMAPEIIKGLKYNQAVDWWSYGVLLYEMLTGQSPFSGCDEDELFWSICNERPFIPRYLSQDSSDILIALLEKDSGKRLAGHEIAMHSFFESLQWDRLERRQSEPPFKPALDHTLDTRYFDTAFTAERPRLTPVPDQILTSMDQGVFRGFSYTNPNATD</sequence>
<dbReference type="InterPro" id="IPR008271">
    <property type="entry name" value="Ser/Thr_kinase_AS"/>
</dbReference>
<evidence type="ECO:0000256" key="2">
    <source>
        <dbReference type="ARBA" id="ARBA00012429"/>
    </source>
</evidence>
<feature type="compositionally biased region" description="Basic and acidic residues" evidence="14">
    <location>
        <begin position="869"/>
        <end position="878"/>
    </location>
</feature>
<feature type="region of interest" description="Disordered" evidence="14">
    <location>
        <begin position="899"/>
        <end position="936"/>
    </location>
</feature>
<feature type="compositionally biased region" description="Polar residues" evidence="14">
    <location>
        <begin position="691"/>
        <end position="700"/>
    </location>
</feature>
<feature type="binding site" evidence="13">
    <location>
        <position position="1257"/>
    </location>
    <ligand>
        <name>ATP</name>
        <dbReference type="ChEBI" id="CHEBI:30616"/>
    </ligand>
</feature>
<evidence type="ECO:0000256" key="7">
    <source>
        <dbReference type="ARBA" id="ARBA00022737"/>
    </source>
</evidence>
<evidence type="ECO:0000256" key="6">
    <source>
        <dbReference type="ARBA" id="ARBA00022723"/>
    </source>
</evidence>
<dbReference type="InterPro" id="IPR011009">
    <property type="entry name" value="Kinase-like_dom_sf"/>
</dbReference>
<feature type="compositionally biased region" description="Basic and acidic residues" evidence="14">
    <location>
        <begin position="840"/>
        <end position="857"/>
    </location>
</feature>
<dbReference type="InterPro" id="IPR000719">
    <property type="entry name" value="Prot_kinase_dom"/>
</dbReference>